<proteinExistence type="predicted"/>
<feature type="region of interest" description="Disordered" evidence="1">
    <location>
        <begin position="38"/>
        <end position="65"/>
    </location>
</feature>
<keyword evidence="3" id="KW-1185">Reference proteome</keyword>
<dbReference type="Proteomes" id="UP000579647">
    <property type="component" value="Unassembled WGS sequence"/>
</dbReference>
<reference evidence="2 3" key="1">
    <citation type="submission" date="2020-08" db="EMBL/GenBank/DDBJ databases">
        <title>Sequencing the genomes of 1000 actinobacteria strains.</title>
        <authorList>
            <person name="Klenk H.-P."/>
        </authorList>
    </citation>
    <scope>NUCLEOTIDE SEQUENCE [LARGE SCALE GENOMIC DNA]</scope>
    <source>
        <strain evidence="2 3">DSM 44598</strain>
    </source>
</reference>
<feature type="compositionally biased region" description="Low complexity" evidence="1">
    <location>
        <begin position="161"/>
        <end position="175"/>
    </location>
</feature>
<evidence type="ECO:0000313" key="3">
    <source>
        <dbReference type="Proteomes" id="UP000579647"/>
    </source>
</evidence>
<feature type="region of interest" description="Disordered" evidence="1">
    <location>
        <begin position="1"/>
        <end position="20"/>
    </location>
</feature>
<name>A0A840WQ33_9ACTN</name>
<accession>A0A840WQ33</accession>
<protein>
    <submittedName>
        <fullName evidence="2">Uncharacterized protein</fullName>
    </submittedName>
</protein>
<feature type="region of interest" description="Disordered" evidence="1">
    <location>
        <begin position="93"/>
        <end position="195"/>
    </location>
</feature>
<dbReference type="EMBL" id="JACHDO010000001">
    <property type="protein sequence ID" value="MBB5492218.1"/>
    <property type="molecule type" value="Genomic_DNA"/>
</dbReference>
<evidence type="ECO:0000313" key="2">
    <source>
        <dbReference type="EMBL" id="MBB5492218.1"/>
    </source>
</evidence>
<comment type="caution">
    <text evidence="2">The sequence shown here is derived from an EMBL/GenBank/DDBJ whole genome shotgun (WGS) entry which is preliminary data.</text>
</comment>
<dbReference type="AlphaFoldDB" id="A0A840WQ33"/>
<feature type="compositionally biased region" description="Pro residues" evidence="1">
    <location>
        <begin position="142"/>
        <end position="156"/>
    </location>
</feature>
<gene>
    <name evidence="2" type="ORF">HNR07_003355</name>
</gene>
<organism evidence="2 3">
    <name type="scientific">Nocardiopsis metallicus</name>
    <dbReference type="NCBI Taxonomy" id="179819"/>
    <lineage>
        <taxon>Bacteria</taxon>
        <taxon>Bacillati</taxon>
        <taxon>Actinomycetota</taxon>
        <taxon>Actinomycetes</taxon>
        <taxon>Streptosporangiales</taxon>
        <taxon>Nocardiopsidaceae</taxon>
        <taxon>Nocardiopsis</taxon>
    </lineage>
</organism>
<evidence type="ECO:0000256" key="1">
    <source>
        <dbReference type="SAM" id="MobiDB-lite"/>
    </source>
</evidence>
<sequence length="263" mass="26930">MSNSLPAQTPKRANANRATPGAGTALLLVFYLRRPAAAGRATAGPAPPSRPIRPAAGPCSPAQGRSKVADYAGAAATPSAQAGGGRVLVARARPGTGAPHAHPHRPRTTRTSATASTLPGVRRAAWPGPRDRDGHGHSGAPTPAPQTAPGQVPPRPLAREASSSLVAGATGAAASARRERLRVRPRPSSARGWPSRVDACGGGPYHGPWSSSWLIQVGDHASGGVGAPSEALFLLFFFFLEVRVPLFGAGWVSMAPARSYATR</sequence>